<keyword evidence="16" id="KW-0511">Multifunctional enzyme</keyword>
<feature type="domain" description="Formiminotransferase N-terminal subdomain" evidence="21">
    <location>
        <begin position="5"/>
        <end position="182"/>
    </location>
</feature>
<dbReference type="Gene3D" id="1.20.120.680">
    <property type="entry name" value="Formiminotetrahydrofolate cyclodeaminase monomer, up-and-down helical bundle"/>
    <property type="match status" value="1"/>
</dbReference>
<evidence type="ECO:0000313" key="22">
    <source>
        <dbReference type="EMBL" id="MPL59072.1"/>
    </source>
</evidence>
<dbReference type="GO" id="GO:0005794">
    <property type="term" value="C:Golgi apparatus"/>
    <property type="evidence" value="ECO:0007669"/>
    <property type="project" value="UniProtKB-SubCell"/>
</dbReference>
<dbReference type="SMART" id="SM01221">
    <property type="entry name" value="FTCD"/>
    <property type="match status" value="1"/>
</dbReference>
<dbReference type="AlphaFoldDB" id="A0A644SZ45"/>
<dbReference type="InterPro" id="IPR007044">
    <property type="entry name" value="Cyclodeamin/CycHdrlase"/>
</dbReference>
<dbReference type="PANTHER" id="PTHR12234:SF0">
    <property type="entry name" value="FORMIMIDOYLTRANSFERASE-CYCLODEAMINASE"/>
    <property type="match status" value="1"/>
</dbReference>
<comment type="similarity">
    <text evidence="4">In the N-terminal section; belongs to the formiminotransferase family.</text>
</comment>
<evidence type="ECO:0000259" key="21">
    <source>
        <dbReference type="SMART" id="SM01222"/>
    </source>
</evidence>
<dbReference type="InterPro" id="IPR037064">
    <property type="entry name" value="Formiminotransferase_N_sf"/>
</dbReference>
<dbReference type="SUPFAM" id="SSF55116">
    <property type="entry name" value="Formiminotransferase domain of formiminotransferase-cyclodeaminase"/>
    <property type="match status" value="2"/>
</dbReference>
<dbReference type="GO" id="GO:0005542">
    <property type="term" value="F:folic acid binding"/>
    <property type="evidence" value="ECO:0007669"/>
    <property type="project" value="UniProtKB-KW"/>
</dbReference>
<dbReference type="Pfam" id="PF02971">
    <property type="entry name" value="FTCD"/>
    <property type="match status" value="1"/>
</dbReference>
<dbReference type="InterPro" id="IPR004227">
    <property type="entry name" value="Formiminotransferase_cat"/>
</dbReference>
<proteinExistence type="inferred from homology"/>
<comment type="function">
    <text evidence="17">Folate-dependent enzyme, that displays both transferase and deaminase activity. Serves to channel one-carbon units from formiminoglutamate to the folate pool.</text>
</comment>
<evidence type="ECO:0000256" key="5">
    <source>
        <dbReference type="ARBA" id="ARBA00010825"/>
    </source>
</evidence>
<evidence type="ECO:0000256" key="8">
    <source>
        <dbReference type="ARBA" id="ARBA00017787"/>
    </source>
</evidence>
<evidence type="ECO:0000256" key="10">
    <source>
        <dbReference type="ARBA" id="ARBA00022679"/>
    </source>
</evidence>
<dbReference type="GO" id="GO:0030412">
    <property type="term" value="F:formimidoyltetrahydrofolate cyclodeaminase activity"/>
    <property type="evidence" value="ECO:0007669"/>
    <property type="project" value="UniProtKB-EC"/>
</dbReference>
<dbReference type="GO" id="GO:0019557">
    <property type="term" value="P:L-histidine catabolic process to glutamate and formate"/>
    <property type="evidence" value="ECO:0007669"/>
    <property type="project" value="UniProtKB-UniPathway"/>
</dbReference>
<dbReference type="InterPro" id="IPR013802">
    <property type="entry name" value="Formiminotransferase_C"/>
</dbReference>
<organism evidence="22">
    <name type="scientific">bioreactor metagenome</name>
    <dbReference type="NCBI Taxonomy" id="1076179"/>
    <lineage>
        <taxon>unclassified sequences</taxon>
        <taxon>metagenomes</taxon>
        <taxon>ecological metagenomes</taxon>
    </lineage>
</organism>
<keyword evidence="10" id="KW-0808">Transferase</keyword>
<evidence type="ECO:0000256" key="7">
    <source>
        <dbReference type="ARBA" id="ARBA00012998"/>
    </source>
</evidence>
<evidence type="ECO:0000256" key="9">
    <source>
        <dbReference type="ARBA" id="ARBA00022490"/>
    </source>
</evidence>
<evidence type="ECO:0000256" key="2">
    <source>
        <dbReference type="ARBA" id="ARBA00004555"/>
    </source>
</evidence>
<feature type="domain" description="Formiminotransferase C-terminal subdomain" evidence="20">
    <location>
        <begin position="183"/>
        <end position="345"/>
    </location>
</feature>
<dbReference type="InterPro" id="IPR037070">
    <property type="entry name" value="Formiminotransferase_C_sf"/>
</dbReference>
<evidence type="ECO:0000256" key="6">
    <source>
        <dbReference type="ARBA" id="ARBA00012252"/>
    </source>
</evidence>
<dbReference type="GO" id="GO:0019556">
    <property type="term" value="P:L-histidine catabolic process to glutamate and formamide"/>
    <property type="evidence" value="ECO:0007669"/>
    <property type="project" value="UniProtKB-UniPathway"/>
</dbReference>
<name>A0A644SZ45_9ZZZZ</name>
<dbReference type="EC" id="4.3.1.4" evidence="7"/>
<dbReference type="Pfam" id="PF07837">
    <property type="entry name" value="FTCD_N"/>
    <property type="match status" value="1"/>
</dbReference>
<dbReference type="SMART" id="SM01222">
    <property type="entry name" value="FTCD_N"/>
    <property type="match status" value="1"/>
</dbReference>
<dbReference type="FunFam" id="3.30.990.10:FF:000001">
    <property type="entry name" value="Formimidoyltransferase cyclodeaminase"/>
    <property type="match status" value="1"/>
</dbReference>
<dbReference type="GO" id="GO:0030409">
    <property type="term" value="F:glutamate formimidoyltransferase activity"/>
    <property type="evidence" value="ECO:0007669"/>
    <property type="project" value="UniProtKB-EC"/>
</dbReference>
<evidence type="ECO:0000256" key="11">
    <source>
        <dbReference type="ARBA" id="ARBA00022808"/>
    </source>
</evidence>
<evidence type="ECO:0000256" key="3">
    <source>
        <dbReference type="ARBA" id="ARBA00005082"/>
    </source>
</evidence>
<gene>
    <name evidence="22" type="ORF">SDC9_04620</name>
</gene>
<evidence type="ECO:0000256" key="16">
    <source>
        <dbReference type="ARBA" id="ARBA00023268"/>
    </source>
</evidence>
<comment type="caution">
    <text evidence="22">The sequence shown here is derived from an EMBL/GenBank/DDBJ whole genome shotgun (WGS) entry which is preliminary data.</text>
</comment>
<dbReference type="SUPFAM" id="SSF101262">
    <property type="entry name" value="Methenyltetrahydrofolate cyclohydrolase-like"/>
    <property type="match status" value="1"/>
</dbReference>
<dbReference type="UniPathway" id="UPA00379">
    <property type="reaction ID" value="UER00555"/>
</dbReference>
<dbReference type="Gene3D" id="3.30.70.670">
    <property type="entry name" value="Formiminotransferase, C-terminal subdomain"/>
    <property type="match status" value="1"/>
</dbReference>
<evidence type="ECO:0000256" key="17">
    <source>
        <dbReference type="ARBA" id="ARBA00025506"/>
    </source>
</evidence>
<comment type="similarity">
    <text evidence="5">In the C-terminal section; belongs to the cyclodeaminase/cyclohydrolase family.</text>
</comment>
<keyword evidence="15" id="KW-0456">Lyase</keyword>
<dbReference type="InterPro" id="IPR036178">
    <property type="entry name" value="Formintransfe-cycloase-like_sf"/>
</dbReference>
<evidence type="ECO:0000256" key="1">
    <source>
        <dbReference type="ARBA" id="ARBA00004114"/>
    </source>
</evidence>
<dbReference type="InterPro" id="IPR051623">
    <property type="entry name" value="FTCD"/>
</dbReference>
<evidence type="ECO:0000259" key="20">
    <source>
        <dbReference type="SMART" id="SM01221"/>
    </source>
</evidence>
<keyword evidence="11" id="KW-0369">Histidine metabolism</keyword>
<dbReference type="Pfam" id="PF04961">
    <property type="entry name" value="FTCD_C"/>
    <property type="match status" value="1"/>
</dbReference>
<dbReference type="InterPro" id="IPR012886">
    <property type="entry name" value="Formiminotransferase_N"/>
</dbReference>
<evidence type="ECO:0000256" key="19">
    <source>
        <dbReference type="ARBA" id="ARBA00030029"/>
    </source>
</evidence>
<reference evidence="22" key="1">
    <citation type="submission" date="2019-08" db="EMBL/GenBank/DDBJ databases">
        <authorList>
            <person name="Kucharzyk K."/>
            <person name="Murdoch R.W."/>
            <person name="Higgins S."/>
            <person name="Loffler F."/>
        </authorList>
    </citation>
    <scope>NUCLEOTIDE SEQUENCE</scope>
</reference>
<evidence type="ECO:0000256" key="12">
    <source>
        <dbReference type="ARBA" id="ARBA00022954"/>
    </source>
</evidence>
<protein>
    <recommendedName>
        <fullName evidence="8">Formimidoyltransferase-cyclodeaminase</fullName>
        <ecNumber evidence="6">2.1.2.5</ecNumber>
        <ecNumber evidence="7">4.3.1.4</ecNumber>
    </recommendedName>
    <alternativeName>
        <fullName evidence="19">Formiminotransferase-cyclodeaminase</fullName>
    </alternativeName>
</protein>
<dbReference type="EC" id="2.1.2.5" evidence="6"/>
<dbReference type="NCBIfam" id="TIGR02024">
    <property type="entry name" value="FtcD"/>
    <property type="match status" value="1"/>
</dbReference>
<comment type="subunit">
    <text evidence="18">Homooctamer, including four polyglutamate binding sites. The subunits are arranged as a tetramer of dimers, and form a planar ring-shaped structure.</text>
</comment>
<keyword evidence="13" id="KW-0333">Golgi apparatus</keyword>
<dbReference type="PANTHER" id="PTHR12234">
    <property type="entry name" value="FORMIMINOTRANSFERASE-CYCLODEAMINASE"/>
    <property type="match status" value="1"/>
</dbReference>
<keyword evidence="12" id="KW-0290">Folate-binding</keyword>
<evidence type="ECO:0000256" key="15">
    <source>
        <dbReference type="ARBA" id="ARBA00023239"/>
    </source>
</evidence>
<sequence length="559" mass="59728">MLEKAVVECVPNFSEGRDRDRIQAIAEAIASVEGVALLDVDAGADTNRTVYTFAGGPRAVVEAALAGARRARDLIDMRNHSGSHPRMGALDVCPFVPIAGISMAECAQLARDFGARLAREFSIPVFLYEEAAAKPSRRSLADIRFGEYEGLAAKLADPEWHPDFGPSRFDPRWGATVVGAREALLAFNVNLTTEDVGVAKEIASELRESGKIVRNSRGVPELDHLGQVKRIQGRLKAVRAIGWQVRELRCTQVSMNILNFRTTALWMAFEAVREAAERRGFGVSGSELVGLAPAAALVESGRYFQRKANATPGLPDRALVKAAVKALGLDCRGDFDPDKKIIEWAIIGKSRLVDRPVSEFVDELSSPSPAPGGGTTSACVGAMGAALAAMAANLSIGKKGFEERTSELESIALEAQELKTELLGRADEDSDAFNGILQALRLPKRSEEETTLRGLAIQEATKRASLVPLGSARACLGAMRLCLKAVERGKASSATDAAVGFLAAKAGLEGALLNVKINLEGIKDGDFTGAVKKEIEALSTQASADEREYRALLSKTLGF</sequence>
<keyword evidence="9" id="KW-0963">Cytoplasm</keyword>
<comment type="subcellular location">
    <subcellularLocation>
        <location evidence="1">Cytoplasm</location>
        <location evidence="1">Cytoskeleton</location>
        <location evidence="1">Microtubule organizing center</location>
        <location evidence="1">Centrosome</location>
        <location evidence="1">Centriole</location>
    </subcellularLocation>
    <subcellularLocation>
        <location evidence="2">Golgi apparatus</location>
    </subcellularLocation>
</comment>
<dbReference type="Gene3D" id="3.30.990.10">
    <property type="entry name" value="Formiminotransferase, N-terminal subdomain"/>
    <property type="match status" value="1"/>
</dbReference>
<evidence type="ECO:0000256" key="13">
    <source>
        <dbReference type="ARBA" id="ARBA00023034"/>
    </source>
</evidence>
<evidence type="ECO:0000256" key="4">
    <source>
        <dbReference type="ARBA" id="ARBA00008297"/>
    </source>
</evidence>
<evidence type="ECO:0000256" key="18">
    <source>
        <dbReference type="ARBA" id="ARBA00025915"/>
    </source>
</evidence>
<comment type="pathway">
    <text evidence="3">Amino-acid degradation; L-histidine degradation into L-glutamate; L-glutamate from N-formimidoyl-L-glutamate (transferase route): step 1/1.</text>
</comment>
<dbReference type="InterPro" id="IPR022384">
    <property type="entry name" value="FormiminoTrfase_cat_dom_sf"/>
</dbReference>
<accession>A0A644SZ45</accession>
<dbReference type="EMBL" id="VSSQ01000008">
    <property type="protein sequence ID" value="MPL59072.1"/>
    <property type="molecule type" value="Genomic_DNA"/>
</dbReference>
<dbReference type="GO" id="GO:0005814">
    <property type="term" value="C:centriole"/>
    <property type="evidence" value="ECO:0007669"/>
    <property type="project" value="UniProtKB-SubCell"/>
</dbReference>
<evidence type="ECO:0000256" key="14">
    <source>
        <dbReference type="ARBA" id="ARBA00023212"/>
    </source>
</evidence>
<keyword evidence="14" id="KW-0206">Cytoskeleton</keyword>